<reference evidence="1 2" key="1">
    <citation type="journal article" date="2022" name="DNA Res.">
        <title>Chromosomal-level genome assembly of the orchid tree Bauhinia variegata (Leguminosae; Cercidoideae) supports the allotetraploid origin hypothesis of Bauhinia.</title>
        <authorList>
            <person name="Zhong Y."/>
            <person name="Chen Y."/>
            <person name="Zheng D."/>
            <person name="Pang J."/>
            <person name="Liu Y."/>
            <person name="Luo S."/>
            <person name="Meng S."/>
            <person name="Qian L."/>
            <person name="Wei D."/>
            <person name="Dai S."/>
            <person name="Zhou R."/>
        </authorList>
    </citation>
    <scope>NUCLEOTIDE SEQUENCE [LARGE SCALE GENOMIC DNA]</scope>
    <source>
        <strain evidence="1">BV-YZ2020</strain>
    </source>
</reference>
<sequence length="614" mass="66852">MGTHRYVLCLLVGMLLTTLNPSLAVFVNIDCGSNASYTDELSLEWTSDAGYIQNGEPKEVSFILIPPYVSGTVMSTLRAFPTLRKNCYTINVDKGEKVLVRTSFFYGNYDCKNSPPTFELQFDGNFWATVNTSSLNYIYEAIYVTKANTTSICLAQTLRGQIPFISALELRSLDSSMYRHVDPNHALFLAHRANSGTNTTVRYPSDVYDRIWEAETSFLYSDDVKSEAVSIDLSKAEDRPPPAVLQDAIVGTIWGMFARTIIYLRIEDLPDKSIPVYITAYFSDVAQLNATDKRSIDIYIDDVLYSRQINIPFGSVSVSYITNTTANSNTSISIRGSADSTLPPLINAYEVYSISNALTDGTNGDDVKGLAELQKTFVMLQKWSGDPCLPSAFSWEWLKCNNDASPRVTELNLSSFGLLGKLSDLSSLIALETIDLSNNKLDGPIPSFFGSLPNLKLLNLADNRFSGTIPRSLSSNRNLKLIVTGNCLSGMSCGPEALEPPSKAPAPIHEAPPSKNASDGGQPPNAIPPSNHEQPPMKTPISHGGLPPKAISPSNYVQPPMTTPISHGGLPPNGASPSNSPQPQTIGGTGSRKKPLAMPIIFPVSLLLLLLRNF</sequence>
<keyword evidence="2" id="KW-1185">Reference proteome</keyword>
<organism evidence="1 2">
    <name type="scientific">Bauhinia variegata</name>
    <name type="common">Purple orchid tree</name>
    <name type="synonym">Phanera variegata</name>
    <dbReference type="NCBI Taxonomy" id="167791"/>
    <lineage>
        <taxon>Eukaryota</taxon>
        <taxon>Viridiplantae</taxon>
        <taxon>Streptophyta</taxon>
        <taxon>Embryophyta</taxon>
        <taxon>Tracheophyta</taxon>
        <taxon>Spermatophyta</taxon>
        <taxon>Magnoliopsida</taxon>
        <taxon>eudicotyledons</taxon>
        <taxon>Gunneridae</taxon>
        <taxon>Pentapetalae</taxon>
        <taxon>rosids</taxon>
        <taxon>fabids</taxon>
        <taxon>Fabales</taxon>
        <taxon>Fabaceae</taxon>
        <taxon>Cercidoideae</taxon>
        <taxon>Cercideae</taxon>
        <taxon>Bauhiniinae</taxon>
        <taxon>Bauhinia</taxon>
    </lineage>
</organism>
<comment type="caution">
    <text evidence="1">The sequence shown here is derived from an EMBL/GenBank/DDBJ whole genome shotgun (WGS) entry which is preliminary data.</text>
</comment>
<gene>
    <name evidence="1" type="ORF">L6164_008149</name>
</gene>
<proteinExistence type="predicted"/>
<dbReference type="EMBL" id="CM039429">
    <property type="protein sequence ID" value="KAI4347332.1"/>
    <property type="molecule type" value="Genomic_DNA"/>
</dbReference>
<dbReference type="Proteomes" id="UP000828941">
    <property type="component" value="Chromosome 4"/>
</dbReference>
<accession>A0ACB9PFR5</accession>
<evidence type="ECO:0000313" key="1">
    <source>
        <dbReference type="EMBL" id="KAI4347332.1"/>
    </source>
</evidence>
<evidence type="ECO:0000313" key="2">
    <source>
        <dbReference type="Proteomes" id="UP000828941"/>
    </source>
</evidence>
<protein>
    <submittedName>
        <fullName evidence="1">Uncharacterized protein</fullName>
    </submittedName>
</protein>
<name>A0ACB9PFR5_BAUVA</name>